<reference evidence="2" key="1">
    <citation type="submission" date="2017-02" db="UniProtKB">
        <authorList>
            <consortium name="WormBaseParasite"/>
        </authorList>
    </citation>
    <scope>IDENTIFICATION</scope>
</reference>
<dbReference type="AlphaFoldDB" id="A0A0R3TTI6"/>
<sequence length="108" mass="12206">LIFTVLFILGRYILPIPYWYVFSCAYYSEVHQILKPHFPRFTDLFISCPVFLDVLNIVWGLPIYGISKKALITLGYVKQNKISTGNGSVACQINGSVEAVSNGKLHEH</sequence>
<keyword evidence="1" id="KW-1133">Transmembrane helix</keyword>
<accession>A0A0R3TTI6</accession>
<dbReference type="WBParaSite" id="HNAJ_0001102901-mRNA-1">
    <property type="protein sequence ID" value="HNAJ_0001102901-mRNA-1"/>
    <property type="gene ID" value="HNAJ_0001102901"/>
</dbReference>
<keyword evidence="1" id="KW-0472">Membrane</keyword>
<keyword evidence="1" id="KW-0812">Transmembrane</keyword>
<evidence type="ECO:0000313" key="2">
    <source>
        <dbReference type="WBParaSite" id="HNAJ_0001102901-mRNA-1"/>
    </source>
</evidence>
<name>A0A0R3TTI6_RODNA</name>
<evidence type="ECO:0000256" key="1">
    <source>
        <dbReference type="SAM" id="Phobius"/>
    </source>
</evidence>
<proteinExistence type="predicted"/>
<feature type="transmembrane region" description="Helical" evidence="1">
    <location>
        <begin position="44"/>
        <end position="64"/>
    </location>
</feature>
<dbReference type="STRING" id="102285.A0A0R3TTI6"/>
<protein>
    <submittedName>
        <fullName evidence="2">TLC domain-containing protein</fullName>
    </submittedName>
</protein>
<organism evidence="2">
    <name type="scientific">Rodentolepis nana</name>
    <name type="common">Dwarf tapeworm</name>
    <name type="synonym">Hymenolepis nana</name>
    <dbReference type="NCBI Taxonomy" id="102285"/>
    <lineage>
        <taxon>Eukaryota</taxon>
        <taxon>Metazoa</taxon>
        <taxon>Spiralia</taxon>
        <taxon>Lophotrochozoa</taxon>
        <taxon>Platyhelminthes</taxon>
        <taxon>Cestoda</taxon>
        <taxon>Eucestoda</taxon>
        <taxon>Cyclophyllidea</taxon>
        <taxon>Hymenolepididae</taxon>
        <taxon>Rodentolepis</taxon>
    </lineage>
</organism>